<dbReference type="SUPFAM" id="SSF82693">
    <property type="entry name" value="Multidrug efflux transporter AcrB pore domain, PN1, PN2, PC1 and PC2 subdomains"/>
    <property type="match status" value="2"/>
</dbReference>
<dbReference type="Gene3D" id="3.30.70.1320">
    <property type="entry name" value="Multidrug efflux transporter AcrB pore domain like"/>
    <property type="match status" value="1"/>
</dbReference>
<dbReference type="PANTHER" id="PTHR32063:SF18">
    <property type="entry name" value="CATION EFFLUX SYSTEM PROTEIN"/>
    <property type="match status" value="1"/>
</dbReference>
<evidence type="ECO:0000313" key="2">
    <source>
        <dbReference type="EMBL" id="GAA5188944.1"/>
    </source>
</evidence>
<dbReference type="RefSeq" id="WP_345315968.1">
    <property type="nucleotide sequence ID" value="NZ_BAABLF010000006.1"/>
</dbReference>
<feature type="transmembrane region" description="Helical" evidence="1">
    <location>
        <begin position="372"/>
        <end position="394"/>
    </location>
</feature>
<evidence type="ECO:0000313" key="3">
    <source>
        <dbReference type="Proteomes" id="UP001501600"/>
    </source>
</evidence>
<dbReference type="SUPFAM" id="SSF82866">
    <property type="entry name" value="Multidrug efflux transporter AcrB transmembrane domain"/>
    <property type="match status" value="2"/>
</dbReference>
<name>A0ABP9S0A7_9GAMM</name>
<feature type="transmembrane region" description="Helical" evidence="1">
    <location>
        <begin position="897"/>
        <end position="917"/>
    </location>
</feature>
<gene>
    <name evidence="2" type="ORF">GCM10025772_10190</name>
</gene>
<keyword evidence="1" id="KW-1133">Transmembrane helix</keyword>
<keyword evidence="1" id="KW-0472">Membrane</keyword>
<proteinExistence type="predicted"/>
<reference evidence="3" key="1">
    <citation type="journal article" date="2019" name="Int. J. Syst. Evol. Microbiol.">
        <title>The Global Catalogue of Microorganisms (GCM) 10K type strain sequencing project: providing services to taxonomists for standard genome sequencing and annotation.</title>
        <authorList>
            <consortium name="The Broad Institute Genomics Platform"/>
            <consortium name="The Broad Institute Genome Sequencing Center for Infectious Disease"/>
            <person name="Wu L."/>
            <person name="Ma J."/>
        </authorList>
    </citation>
    <scope>NUCLEOTIDE SEQUENCE [LARGE SCALE GENOMIC DNA]</scope>
    <source>
        <strain evidence="3">JCM 18720</strain>
    </source>
</reference>
<dbReference type="Proteomes" id="UP001501600">
    <property type="component" value="Unassembled WGS sequence"/>
</dbReference>
<feature type="transmembrane region" description="Helical" evidence="1">
    <location>
        <begin position="24"/>
        <end position="44"/>
    </location>
</feature>
<comment type="caution">
    <text evidence="2">The sequence shown here is derived from an EMBL/GenBank/DDBJ whole genome shotgun (WGS) entry which is preliminary data.</text>
</comment>
<dbReference type="SUPFAM" id="SSF82714">
    <property type="entry name" value="Multidrug efflux transporter AcrB TolC docking domain, DN and DC subdomains"/>
    <property type="match status" value="2"/>
</dbReference>
<dbReference type="Gene3D" id="3.30.70.1440">
    <property type="entry name" value="Multidrug efflux transporter AcrB pore domain"/>
    <property type="match status" value="1"/>
</dbReference>
<feature type="transmembrane region" description="Helical" evidence="1">
    <location>
        <begin position="976"/>
        <end position="994"/>
    </location>
</feature>
<feature type="transmembrane region" description="Helical" evidence="1">
    <location>
        <begin position="923"/>
        <end position="945"/>
    </location>
</feature>
<dbReference type="InterPro" id="IPR027463">
    <property type="entry name" value="AcrB_DN_DC_subdom"/>
</dbReference>
<feature type="transmembrane region" description="Helical" evidence="1">
    <location>
        <begin position="348"/>
        <end position="365"/>
    </location>
</feature>
<feature type="transmembrane region" description="Helical" evidence="1">
    <location>
        <begin position="444"/>
        <end position="464"/>
    </location>
</feature>
<dbReference type="PRINTS" id="PR00702">
    <property type="entry name" value="ACRIFLAVINRP"/>
</dbReference>
<dbReference type="InterPro" id="IPR001036">
    <property type="entry name" value="Acrflvin-R"/>
</dbReference>
<feature type="transmembrane region" description="Helical" evidence="1">
    <location>
        <begin position="476"/>
        <end position="499"/>
    </location>
</feature>
<protein>
    <submittedName>
        <fullName evidence="2">Efflux RND transporter permease subunit</fullName>
    </submittedName>
</protein>
<dbReference type="Gene3D" id="1.20.1640.10">
    <property type="entry name" value="Multidrug efflux transporter AcrB transmembrane domain"/>
    <property type="match status" value="2"/>
</dbReference>
<feature type="transmembrane region" description="Helical" evidence="1">
    <location>
        <begin position="400"/>
        <end position="423"/>
    </location>
</feature>
<feature type="transmembrane region" description="Helical" evidence="1">
    <location>
        <begin position="1000"/>
        <end position="1020"/>
    </location>
</feature>
<dbReference type="PANTHER" id="PTHR32063">
    <property type="match status" value="1"/>
</dbReference>
<sequence length="1037" mass="112156">MTASGPTPGLGGALYRALIGNPRLNLLLIALILVAGLGALNQLARTEDPAFINRFAALITPYPGASAEKVELLVTERLESALRQLDELKLISSSSRPGLSVITLELKDSITEVEPVWSRARDLAAEAAVVLPPGTGTPSLDDRIGYAFTRIFALRWRGNGDPDLAALGRYSEAWANQLRLLPGTDFVKVQGRLQEEILVSIEEAQLQVLGIAPQQLAAQIAASDSKTAAGTLDNDQVRAQVEIGGELDSLTRIRQIPLRLASEQQAVRLGDLAEVRRQPYRPAEDTALVQGESAVLVSVRMLPDTRIDRWDEQVEEQLEQFLTALPANVQLDTLFTQRRYTEARLGELSVNLAQGFVLILLVLMLTLGLRSALLVAAALPITALITLACMRVYGLPIHQMSVTGLVVALGIMVDNAIVVVDAIGQRRREGERPLAAVLHTIHHLWLPLLASTLTTVLAFAPIWMMPGPAGEFVGGIALSVSFALLASYLVSHTLIAGLAGRFIRAETGQHWWQGGLQLPWLATTFQRLLQSALARPKRTLLAMTLLPLLGFVAATQMAEQFFPPSDRDMFQIELWMPASVSQAASEQRTRELDRWLRQQPGITQTAWSVGRNIPAFYYNLQQRQQGLANYAQGMITTTDFKVANRLIPRLQSELTARYPDIQVLVRKLEQGPPFEAPIEIRLQGSELPVLDQLGETVRLRLQQHPDILHTRASLTAGLPKVQLQLDETAVRRAGLTLNGINAQLRDNLNGHLGGTILEGPESLPVRVRIGQGQRQGGSDLANLLIITPTGQWLPLSALGDSVVQSARTDIPRRNGERLNSIQAFVRTGVLPSTVLESVLAQMERDGFALPPGYRLSIGGESAERNNAVGKLLSSVALVMALLVSIVVLSFNSFRLTLVILASALQSTGLGLLCVYLAGYPFGFNVIIGLMGLMGLSINAAIVILAELEASPEAKQGVLAEITAAVARCGRHIGSTTITTIGGFLPLILAGGGFWPPFSIAIAGGTLLTTLLSFLFVPAAYRLVRAPGRQRVPLSVAA</sequence>
<dbReference type="Gene3D" id="3.30.70.1430">
    <property type="entry name" value="Multidrug efflux transporter AcrB pore domain"/>
    <property type="match status" value="2"/>
</dbReference>
<dbReference type="EMBL" id="BAABLF010000006">
    <property type="protein sequence ID" value="GAA5188944.1"/>
    <property type="molecule type" value="Genomic_DNA"/>
</dbReference>
<accession>A0ABP9S0A7</accession>
<feature type="transmembrane region" description="Helical" evidence="1">
    <location>
        <begin position="871"/>
        <end position="890"/>
    </location>
</feature>
<dbReference type="Gene3D" id="3.30.2090.10">
    <property type="entry name" value="Multidrug efflux transporter AcrB TolC docking domain, DN and DC subdomains"/>
    <property type="match status" value="2"/>
</dbReference>
<dbReference type="Pfam" id="PF00873">
    <property type="entry name" value="ACR_tran"/>
    <property type="match status" value="1"/>
</dbReference>
<organism evidence="2 3">
    <name type="scientific">Ferrimonas gelatinilytica</name>
    <dbReference type="NCBI Taxonomy" id="1255257"/>
    <lineage>
        <taxon>Bacteria</taxon>
        <taxon>Pseudomonadati</taxon>
        <taxon>Pseudomonadota</taxon>
        <taxon>Gammaproteobacteria</taxon>
        <taxon>Alteromonadales</taxon>
        <taxon>Ferrimonadaceae</taxon>
        <taxon>Ferrimonas</taxon>
    </lineage>
</organism>
<evidence type="ECO:0000256" key="1">
    <source>
        <dbReference type="SAM" id="Phobius"/>
    </source>
</evidence>
<keyword evidence="1" id="KW-0812">Transmembrane</keyword>
<keyword evidence="3" id="KW-1185">Reference proteome</keyword>